<feature type="compositionally biased region" description="Basic and acidic residues" evidence="2">
    <location>
        <begin position="640"/>
        <end position="650"/>
    </location>
</feature>
<organism evidence="4 5">
    <name type="scientific">Adhaeribacter aerolatus</name>
    <dbReference type="NCBI Taxonomy" id="670289"/>
    <lineage>
        <taxon>Bacteria</taxon>
        <taxon>Pseudomonadati</taxon>
        <taxon>Bacteroidota</taxon>
        <taxon>Cytophagia</taxon>
        <taxon>Cytophagales</taxon>
        <taxon>Hymenobacteraceae</taxon>
        <taxon>Adhaeribacter</taxon>
    </lineage>
</organism>
<keyword evidence="5" id="KW-1185">Reference proteome</keyword>
<name>A0A512B0R5_9BACT</name>
<keyword evidence="1" id="KW-0175">Coiled coil</keyword>
<evidence type="ECO:0000256" key="2">
    <source>
        <dbReference type="SAM" id="MobiDB-lite"/>
    </source>
</evidence>
<reference evidence="4 5" key="1">
    <citation type="submission" date="2019-07" db="EMBL/GenBank/DDBJ databases">
        <title>Whole genome shotgun sequence of Adhaeribacter aerolatus NBRC 106133.</title>
        <authorList>
            <person name="Hosoyama A."/>
            <person name="Uohara A."/>
            <person name="Ohji S."/>
            <person name="Ichikawa N."/>
        </authorList>
    </citation>
    <scope>NUCLEOTIDE SEQUENCE [LARGE SCALE GENOMIC DNA]</scope>
    <source>
        <strain evidence="4 5">NBRC 106133</strain>
    </source>
</reference>
<proteinExistence type="predicted"/>
<evidence type="ECO:0000256" key="1">
    <source>
        <dbReference type="SAM" id="Coils"/>
    </source>
</evidence>
<dbReference type="Proteomes" id="UP000321532">
    <property type="component" value="Unassembled WGS sequence"/>
</dbReference>
<feature type="transmembrane region" description="Helical" evidence="3">
    <location>
        <begin position="603"/>
        <end position="621"/>
    </location>
</feature>
<feature type="transmembrane region" description="Helical" evidence="3">
    <location>
        <begin position="571"/>
        <end position="591"/>
    </location>
</feature>
<dbReference type="OrthoDB" id="891298at2"/>
<accession>A0A512B0R5</accession>
<gene>
    <name evidence="4" type="ORF">AAE02nite_32060</name>
</gene>
<comment type="caution">
    <text evidence="4">The sequence shown here is derived from an EMBL/GenBank/DDBJ whole genome shotgun (WGS) entry which is preliminary data.</text>
</comment>
<keyword evidence="3" id="KW-0472">Membrane</keyword>
<evidence type="ECO:0000313" key="5">
    <source>
        <dbReference type="Proteomes" id="UP000321532"/>
    </source>
</evidence>
<keyword evidence="3" id="KW-1133">Transmembrane helix</keyword>
<feature type="transmembrane region" description="Helical" evidence="3">
    <location>
        <begin position="542"/>
        <end position="559"/>
    </location>
</feature>
<dbReference type="AlphaFoldDB" id="A0A512B0R5"/>
<dbReference type="RefSeq" id="WP_146899753.1">
    <property type="nucleotide sequence ID" value="NZ_BJYS01000024.1"/>
</dbReference>
<feature type="coiled-coil region" evidence="1">
    <location>
        <begin position="491"/>
        <end position="538"/>
    </location>
</feature>
<protein>
    <submittedName>
        <fullName evidence="4">Uncharacterized protein</fullName>
    </submittedName>
</protein>
<dbReference type="EMBL" id="BJYS01000024">
    <property type="protein sequence ID" value="GEO05542.1"/>
    <property type="molecule type" value="Genomic_DNA"/>
</dbReference>
<evidence type="ECO:0000313" key="4">
    <source>
        <dbReference type="EMBL" id="GEO05542.1"/>
    </source>
</evidence>
<feature type="region of interest" description="Disordered" evidence="2">
    <location>
        <begin position="626"/>
        <end position="650"/>
    </location>
</feature>
<keyword evidence="3" id="KW-0812">Transmembrane</keyword>
<evidence type="ECO:0000256" key="3">
    <source>
        <dbReference type="SAM" id="Phobius"/>
    </source>
</evidence>
<sequence>MHKSFLYFNDTITKLDSLATLYSQSAISNYLTASENQKEDRTLISILEINRASESIYSALNKSIITGDYIQIDELEKRIDALKLKINEIISGIPFLGEDKIEIVNELFDDLQSSFSLPVLQSISQFKLLISQIKYRLSPTKSIHLFDVITEDDIAPNSNPLNTITHDLSQLFGINIQLARIDHNIAVKKEYLEVLLKLQKKLEDDSYNFSQSTPQIADILVDKCNYLLFKILYRLEKGKKNFLYIHNYKDKELKLEEIKQSISYFKPFLEHSENHYYSGDRFGPFYDNQIRLINEKIRAKEKLFLGDYHTLINYYKDQNRSFEQVNNLTESFSDVFKERPYLQKREFDNKAFNISYNYFLNNRLSLLIYKNKFSIEFTNELEKYLDRISLVQQETHIYNYFPFYRFCQYLLKSIKKGLNEDSIEVNLIQKLFIKLEKNLKRSFENFEWCQDKNFLAFQLPKKECTLFNRINIDGEDLPIFLASSFILPINYEEARRELDFMYNELNSLKSQFDIQQRINEERTKIESIRKEISQHNGNQIEILSIFAAIVLFAIGNIQLYDNVENFSQAMLFMVVFAFSLGLFVLCIYVVTRYGTRRITPLHWLIFISYVGFTILLGSALIDSKQEKYPKSNKPSSQVPNKKDKTYVDKK</sequence>